<dbReference type="EMBL" id="CAACVG010006317">
    <property type="protein sequence ID" value="VEN40091.1"/>
    <property type="molecule type" value="Genomic_DNA"/>
</dbReference>
<protein>
    <submittedName>
        <fullName evidence="1">Uncharacterized protein</fullName>
    </submittedName>
</protein>
<accession>A0A653BXV2</accession>
<dbReference type="Proteomes" id="UP000410492">
    <property type="component" value="Unassembled WGS sequence"/>
</dbReference>
<dbReference type="AlphaFoldDB" id="A0A653BXV2"/>
<evidence type="ECO:0000313" key="1">
    <source>
        <dbReference type="EMBL" id="VEN40091.1"/>
    </source>
</evidence>
<sequence>MNEFELLSLLGISVILFTSSVNECHSKIKKFLFFLLLNNNYEILEISIAVFEILYQVIQV</sequence>
<feature type="non-terminal residue" evidence="1">
    <location>
        <position position="60"/>
    </location>
</feature>
<proteinExistence type="predicted"/>
<keyword evidence="2" id="KW-1185">Reference proteome</keyword>
<reference evidence="1 2" key="1">
    <citation type="submission" date="2019-01" db="EMBL/GenBank/DDBJ databases">
        <authorList>
            <person name="Sayadi A."/>
        </authorList>
    </citation>
    <scope>NUCLEOTIDE SEQUENCE [LARGE SCALE GENOMIC DNA]</scope>
</reference>
<evidence type="ECO:0000313" key="2">
    <source>
        <dbReference type="Proteomes" id="UP000410492"/>
    </source>
</evidence>
<name>A0A653BXV2_CALMS</name>
<organism evidence="1 2">
    <name type="scientific">Callosobruchus maculatus</name>
    <name type="common">Southern cowpea weevil</name>
    <name type="synonym">Pulse bruchid</name>
    <dbReference type="NCBI Taxonomy" id="64391"/>
    <lineage>
        <taxon>Eukaryota</taxon>
        <taxon>Metazoa</taxon>
        <taxon>Ecdysozoa</taxon>
        <taxon>Arthropoda</taxon>
        <taxon>Hexapoda</taxon>
        <taxon>Insecta</taxon>
        <taxon>Pterygota</taxon>
        <taxon>Neoptera</taxon>
        <taxon>Endopterygota</taxon>
        <taxon>Coleoptera</taxon>
        <taxon>Polyphaga</taxon>
        <taxon>Cucujiformia</taxon>
        <taxon>Chrysomeloidea</taxon>
        <taxon>Chrysomelidae</taxon>
        <taxon>Bruchinae</taxon>
        <taxon>Bruchini</taxon>
        <taxon>Callosobruchus</taxon>
    </lineage>
</organism>
<gene>
    <name evidence="1" type="ORF">CALMAC_LOCUS4379</name>
</gene>